<keyword evidence="2" id="KW-1185">Reference proteome</keyword>
<reference evidence="3" key="2">
    <citation type="submission" date="2025-08" db="UniProtKB">
        <authorList>
            <consortium name="RefSeq"/>
        </authorList>
    </citation>
    <scope>IDENTIFICATION</scope>
    <source>
        <tissue evidence="3">Young leaves</tissue>
    </source>
</reference>
<dbReference type="Gene3D" id="3.60.10.10">
    <property type="entry name" value="Endonuclease/exonuclease/phosphatase"/>
    <property type="match status" value="1"/>
</dbReference>
<dbReference type="SUPFAM" id="SSF56219">
    <property type="entry name" value="DNase I-like"/>
    <property type="match status" value="1"/>
</dbReference>
<dbReference type="PANTHER" id="PTHR33710">
    <property type="entry name" value="BNAC02G09200D PROTEIN"/>
    <property type="match status" value="1"/>
</dbReference>
<dbReference type="AlphaFoldDB" id="A0A8B8K4Z3"/>
<dbReference type="OrthoDB" id="1720282at2759"/>
<dbReference type="KEGG" id="aprc:113852105"/>
<feature type="region of interest" description="Disordered" evidence="1">
    <location>
        <begin position="31"/>
        <end position="52"/>
    </location>
</feature>
<sequence>MAQRFRALMNEEEEQISVCEVHQMEDHVDVGDINEGPQHNEGPIKEKKKSTSLEAKVPINSEGKNPQTKVGKVQQPVISLRNPKNKSIQHNLIVQKDNLSSKCQSDPTALDKKKIIMKEKEAGMLCDMKKMAHYGNNFIDNFTTHNCYPNKEEVDFAINTRIKNDVASAILKPPELIRSNCSGSEQDMVIDKSRRPKDLDAPMVDTTLGSIWCLWDTNSWKVDVIISDVQFIHMKVQWHNDDPWFLTAVYGNPQALSRRDLWYNLKNIAQSVSYQPWCLVGDFNATLNSWDRKGGSRDTQNLACPLFQAFMRDCNIVDVGFVGSPFTWKYGTLYERLARIILNLDWRLRFEQMSVCHLSPFKSNNNLLLMDFHNSDGLNRGRRPFRFVAAWLTHEDLPNVVRNL</sequence>
<reference evidence="2" key="1">
    <citation type="journal article" date="2019" name="Toxins">
        <title>Detection of Abrin-Like and Prepropulchellin-Like Toxin Genes and Transcripts Using Whole Genome Sequencing and Full-Length Transcript Sequencing of Abrus precatorius.</title>
        <authorList>
            <person name="Hovde B.T."/>
            <person name="Daligault H.E."/>
            <person name="Hanschen E.R."/>
            <person name="Kunde Y.A."/>
            <person name="Johnson M.B."/>
            <person name="Starkenburg S.R."/>
            <person name="Johnson S.L."/>
        </authorList>
    </citation>
    <scope>NUCLEOTIDE SEQUENCE [LARGE SCALE GENOMIC DNA]</scope>
</reference>
<organism evidence="2 3">
    <name type="scientific">Abrus precatorius</name>
    <name type="common">Indian licorice</name>
    <name type="synonym">Glycine abrus</name>
    <dbReference type="NCBI Taxonomy" id="3816"/>
    <lineage>
        <taxon>Eukaryota</taxon>
        <taxon>Viridiplantae</taxon>
        <taxon>Streptophyta</taxon>
        <taxon>Embryophyta</taxon>
        <taxon>Tracheophyta</taxon>
        <taxon>Spermatophyta</taxon>
        <taxon>Magnoliopsida</taxon>
        <taxon>eudicotyledons</taxon>
        <taxon>Gunneridae</taxon>
        <taxon>Pentapetalae</taxon>
        <taxon>rosids</taxon>
        <taxon>fabids</taxon>
        <taxon>Fabales</taxon>
        <taxon>Fabaceae</taxon>
        <taxon>Papilionoideae</taxon>
        <taxon>50 kb inversion clade</taxon>
        <taxon>NPAAA clade</taxon>
        <taxon>indigoferoid/millettioid clade</taxon>
        <taxon>Abreae</taxon>
        <taxon>Abrus</taxon>
    </lineage>
</organism>
<dbReference type="PANTHER" id="PTHR33710:SF71">
    <property type="entry name" value="ENDONUCLEASE_EXONUCLEASE_PHOSPHATASE DOMAIN-CONTAINING PROTEIN"/>
    <property type="match status" value="1"/>
</dbReference>
<dbReference type="GeneID" id="113852105"/>
<dbReference type="InterPro" id="IPR036691">
    <property type="entry name" value="Endo/exonu/phosph_ase_sf"/>
</dbReference>
<feature type="compositionally biased region" description="Basic and acidic residues" evidence="1">
    <location>
        <begin position="42"/>
        <end position="51"/>
    </location>
</feature>
<protein>
    <submittedName>
        <fullName evidence="3">Uncharacterized protein LOC113852105</fullName>
    </submittedName>
</protein>
<accession>A0A8B8K4Z3</accession>
<proteinExistence type="predicted"/>
<evidence type="ECO:0000313" key="2">
    <source>
        <dbReference type="Proteomes" id="UP000694853"/>
    </source>
</evidence>
<dbReference type="RefSeq" id="XP_027338158.1">
    <property type="nucleotide sequence ID" value="XM_027482357.1"/>
</dbReference>
<gene>
    <name evidence="3" type="primary">LOC113852105</name>
</gene>
<dbReference type="Proteomes" id="UP000694853">
    <property type="component" value="Unplaced"/>
</dbReference>
<evidence type="ECO:0000313" key="3">
    <source>
        <dbReference type="RefSeq" id="XP_027338158.1"/>
    </source>
</evidence>
<evidence type="ECO:0000256" key="1">
    <source>
        <dbReference type="SAM" id="MobiDB-lite"/>
    </source>
</evidence>
<name>A0A8B8K4Z3_ABRPR</name>